<evidence type="ECO:0000313" key="1">
    <source>
        <dbReference type="EMBL" id="KAL3674511.1"/>
    </source>
</evidence>
<dbReference type="SUPFAM" id="SSF51735">
    <property type="entry name" value="NAD(P)-binding Rossmann-fold domains"/>
    <property type="match status" value="1"/>
</dbReference>
<accession>A0ABD3G757</accession>
<evidence type="ECO:0008006" key="3">
    <source>
        <dbReference type="Google" id="ProtNLM"/>
    </source>
</evidence>
<dbReference type="Gene3D" id="3.40.50.720">
    <property type="entry name" value="NAD(P)-binding Rossmann-like Domain"/>
    <property type="match status" value="1"/>
</dbReference>
<dbReference type="Proteomes" id="UP001632037">
    <property type="component" value="Unassembled WGS sequence"/>
</dbReference>
<name>A0ABD3G757_9STRA</name>
<sequence length="93" mass="10143">MRVAVAGTGAFAKHFNDEFPAVGHEVVVLTRSYKDFLNGKKGVVEQRITDYKTVPELVEALKDCDALVSTVCDENNPSAEPHLKLLEACKPVA</sequence>
<comment type="caution">
    <text evidence="1">The sequence shown here is derived from an EMBL/GenBank/DDBJ whole genome shotgun (WGS) entry which is preliminary data.</text>
</comment>
<gene>
    <name evidence="1" type="ORF">V7S43_000459</name>
</gene>
<evidence type="ECO:0000313" key="2">
    <source>
        <dbReference type="Proteomes" id="UP001632037"/>
    </source>
</evidence>
<reference evidence="1 2" key="1">
    <citation type="submission" date="2024-09" db="EMBL/GenBank/DDBJ databases">
        <title>Genome sequencing and assembly of Phytophthora oleae, isolate VK10A, causative agent of rot of olive drupes.</title>
        <authorList>
            <person name="Conti Taguali S."/>
            <person name="Riolo M."/>
            <person name="La Spada F."/>
            <person name="Cacciola S.O."/>
            <person name="Dionisio G."/>
        </authorList>
    </citation>
    <scope>NUCLEOTIDE SEQUENCE [LARGE SCALE GENOMIC DNA]</scope>
    <source>
        <strain evidence="1 2">VK10A</strain>
    </source>
</reference>
<proteinExistence type="predicted"/>
<protein>
    <recommendedName>
        <fullName evidence="3">NAD(P)-binding domain-containing protein</fullName>
    </recommendedName>
</protein>
<keyword evidence="2" id="KW-1185">Reference proteome</keyword>
<dbReference type="AlphaFoldDB" id="A0ABD3G757"/>
<dbReference type="InterPro" id="IPR036291">
    <property type="entry name" value="NAD(P)-bd_dom_sf"/>
</dbReference>
<dbReference type="EMBL" id="JBIMZQ010000001">
    <property type="protein sequence ID" value="KAL3674511.1"/>
    <property type="molecule type" value="Genomic_DNA"/>
</dbReference>
<organism evidence="1 2">
    <name type="scientific">Phytophthora oleae</name>
    <dbReference type="NCBI Taxonomy" id="2107226"/>
    <lineage>
        <taxon>Eukaryota</taxon>
        <taxon>Sar</taxon>
        <taxon>Stramenopiles</taxon>
        <taxon>Oomycota</taxon>
        <taxon>Peronosporomycetes</taxon>
        <taxon>Peronosporales</taxon>
        <taxon>Peronosporaceae</taxon>
        <taxon>Phytophthora</taxon>
    </lineage>
</organism>